<proteinExistence type="predicted"/>
<comment type="caution">
    <text evidence="2">The sequence shown here is derived from an EMBL/GenBank/DDBJ whole genome shotgun (WGS) entry which is preliminary data.</text>
</comment>
<organism evidence="2 3">
    <name type="scientific">Acetobacter orientalis</name>
    <dbReference type="NCBI Taxonomy" id="146474"/>
    <lineage>
        <taxon>Bacteria</taxon>
        <taxon>Pseudomonadati</taxon>
        <taxon>Pseudomonadota</taxon>
        <taxon>Alphaproteobacteria</taxon>
        <taxon>Acetobacterales</taxon>
        <taxon>Acetobacteraceae</taxon>
        <taxon>Acetobacter</taxon>
    </lineage>
</organism>
<dbReference type="Proteomes" id="UP000032670">
    <property type="component" value="Unassembled WGS sequence"/>
</dbReference>
<sequence>MHATTAPLRFCLGVFACLCVLFAPVFTSALAHAQPQLGHATMAHSACHSAATQPDCAAMPHPTHTPAEHGHEKCCDTHTVCTQSMAPLLIGLPVLPLGVGQAALLPRASVHLVGTDRLPLLRPPKTQAA</sequence>
<dbReference type="STRING" id="1231341.Abor_020_024"/>
<dbReference type="EMBL" id="BAMX01000020">
    <property type="protein sequence ID" value="GAN66387.1"/>
    <property type="molecule type" value="Genomic_DNA"/>
</dbReference>
<dbReference type="GeneID" id="76204528"/>
<feature type="signal peptide" evidence="1">
    <location>
        <begin position="1"/>
        <end position="33"/>
    </location>
</feature>
<reference evidence="2 3" key="1">
    <citation type="submission" date="2012-11" db="EMBL/GenBank/DDBJ databases">
        <title>Whole genome sequence of Acetobacter orientalis 21F-2.</title>
        <authorList>
            <person name="Azuma Y."/>
            <person name="Higashiura N."/>
            <person name="Hirakawa H."/>
            <person name="Matsushita K."/>
        </authorList>
    </citation>
    <scope>NUCLEOTIDE SEQUENCE [LARGE SCALE GENOMIC DNA]</scope>
    <source>
        <strain evidence="2 3">21F-2</strain>
    </source>
</reference>
<name>A0A0D6NJX7_9PROT</name>
<evidence type="ECO:0000313" key="2">
    <source>
        <dbReference type="EMBL" id="GAN66387.1"/>
    </source>
</evidence>
<evidence type="ECO:0000313" key="3">
    <source>
        <dbReference type="Proteomes" id="UP000032670"/>
    </source>
</evidence>
<gene>
    <name evidence="2" type="ORF">Abor_020_024</name>
</gene>
<protein>
    <submittedName>
        <fullName evidence="2">Uncharacterized protein</fullName>
    </submittedName>
</protein>
<dbReference type="AlphaFoldDB" id="A0A0D6NJX7"/>
<evidence type="ECO:0000256" key="1">
    <source>
        <dbReference type="SAM" id="SignalP"/>
    </source>
</evidence>
<keyword evidence="1" id="KW-0732">Signal</keyword>
<accession>A0A0D6NJX7</accession>
<keyword evidence="3" id="KW-1185">Reference proteome</keyword>
<accession>A0A6N3T0R2</accession>
<feature type="chain" id="PRO_5030005876" evidence="1">
    <location>
        <begin position="34"/>
        <end position="129"/>
    </location>
</feature>
<dbReference type="RefSeq" id="WP_048841428.1">
    <property type="nucleotide sequence ID" value="NZ_BAMX01000020.1"/>
</dbReference>